<protein>
    <submittedName>
        <fullName evidence="2">PIR Superfamily Protein</fullName>
    </submittedName>
</protein>
<evidence type="ECO:0000313" key="2">
    <source>
        <dbReference type="EMBL" id="SBT55855.1"/>
    </source>
</evidence>
<keyword evidence="3" id="KW-1185">Reference proteome</keyword>
<evidence type="ECO:0000256" key="1">
    <source>
        <dbReference type="SAM" id="Phobius"/>
    </source>
</evidence>
<evidence type="ECO:0000313" key="3">
    <source>
        <dbReference type="Proteomes" id="UP000078555"/>
    </source>
</evidence>
<dbReference type="InterPro" id="IPR008780">
    <property type="entry name" value="Plasmodium_Vir"/>
</dbReference>
<keyword evidence="1" id="KW-0472">Membrane</keyword>
<reference evidence="3" key="1">
    <citation type="submission" date="2016-05" db="EMBL/GenBank/DDBJ databases">
        <authorList>
            <person name="Naeem Raeece"/>
        </authorList>
    </citation>
    <scope>NUCLEOTIDE SEQUENCE [LARGE SCALE GENOMIC DNA]</scope>
</reference>
<keyword evidence="1" id="KW-1133">Transmembrane helix</keyword>
<gene>
    <name evidence="2" type="ORF">POVWA1_072760</name>
</gene>
<name>A0A1A9AI56_PLAOA</name>
<feature type="transmembrane region" description="Helical" evidence="1">
    <location>
        <begin position="264"/>
        <end position="285"/>
    </location>
</feature>
<dbReference type="EMBL" id="FLRD01000898">
    <property type="protein sequence ID" value="SBT55855.1"/>
    <property type="molecule type" value="Genomic_DNA"/>
</dbReference>
<organism evidence="2 3">
    <name type="scientific">Plasmodium ovale wallikeri</name>
    <dbReference type="NCBI Taxonomy" id="864142"/>
    <lineage>
        <taxon>Eukaryota</taxon>
        <taxon>Sar</taxon>
        <taxon>Alveolata</taxon>
        <taxon>Apicomplexa</taxon>
        <taxon>Aconoidasida</taxon>
        <taxon>Haemosporida</taxon>
        <taxon>Plasmodiidae</taxon>
        <taxon>Plasmodium</taxon>
        <taxon>Plasmodium (Plasmodium)</taxon>
    </lineage>
</organism>
<dbReference type="Pfam" id="PF05795">
    <property type="entry name" value="Plasmodium_Vir"/>
    <property type="match status" value="1"/>
</dbReference>
<sequence>MEEDEILNTLNSYIFYGRLDREKYLPDYTNAGFWHYVYNIFPTYKEISDIPSISNTLLKGFYHVSNMGTGTSFYEERWNYLYFWMGTKVFEALRERSKFSTIMHVAKIIRDHFDSANKINDHIYETDANNFSDLKRTYDYIQNYDTIENKFLDIHFKCTEKFDEYIKNSQSSYEKLKELCQTYDGTLCKAFSFIENRKGKKDLSKFKCEHFKSPSTAMDRDKGQPQEQPLGASFKQGDQIMHSVGQVPGIGGEEFHHVDSPSSLSFGIALPILGIIFLLFVLYKFTPVGPWLHTRHWIKKRILRNDENNEVQENETLLDYVYEDKDGNEEHNMQHISYQPIWNNTS</sequence>
<accession>A0A1A9AI56</accession>
<dbReference type="AlphaFoldDB" id="A0A1A9AI56"/>
<keyword evidence="1" id="KW-0812">Transmembrane</keyword>
<dbReference type="Proteomes" id="UP000078555">
    <property type="component" value="Unassembled WGS sequence"/>
</dbReference>
<proteinExistence type="predicted"/>